<dbReference type="PANTHER" id="PTHR31920">
    <property type="entry name" value="B3 DOMAIN-CONTAINING"/>
    <property type="match status" value="1"/>
</dbReference>
<sequence>MIPNKYVEKYGEDLSTSFVFLKTPNGAEWKLNLEKCYGKIWFQKGWKKFAEYHSLAHGHLLIFRCERTSHFKVHIFDPSALEIKYPSQTIERETVSNSRGNESTNVENLEYHRPGPKRKDNSSLEFLQQYQLTSYNCVKVENNEILPEEALHRTDTKCKGIRFCVFKHFIKSFTS</sequence>
<comment type="subcellular location">
    <subcellularLocation>
        <location evidence="1">Nucleus</location>
    </subcellularLocation>
</comment>
<dbReference type="SUPFAM" id="SSF101936">
    <property type="entry name" value="DNA-binding pseudobarrel domain"/>
    <property type="match status" value="1"/>
</dbReference>
<protein>
    <submittedName>
        <fullName evidence="8">B3 domain-containing transcription factor VRN1</fullName>
    </submittedName>
</protein>
<organism evidence="8 9">
    <name type="scientific">Cajanus cajan</name>
    <name type="common">Pigeon pea</name>
    <name type="synonym">Cajanus indicus</name>
    <dbReference type="NCBI Taxonomy" id="3821"/>
    <lineage>
        <taxon>Eukaryota</taxon>
        <taxon>Viridiplantae</taxon>
        <taxon>Streptophyta</taxon>
        <taxon>Embryophyta</taxon>
        <taxon>Tracheophyta</taxon>
        <taxon>Spermatophyta</taxon>
        <taxon>Magnoliopsida</taxon>
        <taxon>eudicotyledons</taxon>
        <taxon>Gunneridae</taxon>
        <taxon>Pentapetalae</taxon>
        <taxon>rosids</taxon>
        <taxon>fabids</taxon>
        <taxon>Fabales</taxon>
        <taxon>Fabaceae</taxon>
        <taxon>Papilionoideae</taxon>
        <taxon>50 kb inversion clade</taxon>
        <taxon>NPAAA clade</taxon>
        <taxon>indigoferoid/millettioid clade</taxon>
        <taxon>Phaseoleae</taxon>
        <taxon>Cajanus</taxon>
    </lineage>
</organism>
<dbReference type="STRING" id="3821.A0A151RBX0"/>
<evidence type="ECO:0000256" key="2">
    <source>
        <dbReference type="ARBA" id="ARBA00023015"/>
    </source>
</evidence>
<dbReference type="InterPro" id="IPR050655">
    <property type="entry name" value="Plant_B3_domain"/>
</dbReference>
<accession>A0A151RBX0</accession>
<evidence type="ECO:0000256" key="4">
    <source>
        <dbReference type="ARBA" id="ARBA00023163"/>
    </source>
</evidence>
<keyword evidence="2" id="KW-0805">Transcription regulation</keyword>
<dbReference type="Gene3D" id="2.40.330.10">
    <property type="entry name" value="DNA-binding pseudobarrel domain"/>
    <property type="match status" value="1"/>
</dbReference>
<feature type="domain" description="TF-B3" evidence="7">
    <location>
        <begin position="1"/>
        <end position="79"/>
    </location>
</feature>
<dbReference type="AlphaFoldDB" id="A0A151RBX0"/>
<evidence type="ECO:0000259" key="7">
    <source>
        <dbReference type="PROSITE" id="PS50863"/>
    </source>
</evidence>
<reference evidence="8" key="1">
    <citation type="journal article" date="2012" name="Nat. Biotechnol.">
        <title>Draft genome sequence of pigeonpea (Cajanus cajan), an orphan legume crop of resource-poor farmers.</title>
        <authorList>
            <person name="Varshney R.K."/>
            <person name="Chen W."/>
            <person name="Li Y."/>
            <person name="Bharti A.K."/>
            <person name="Saxena R.K."/>
            <person name="Schlueter J.A."/>
            <person name="Donoghue M.T."/>
            <person name="Azam S."/>
            <person name="Fan G."/>
            <person name="Whaley A.M."/>
            <person name="Farmer A.D."/>
            <person name="Sheridan J."/>
            <person name="Iwata A."/>
            <person name="Tuteja R."/>
            <person name="Penmetsa R.V."/>
            <person name="Wu W."/>
            <person name="Upadhyaya H.D."/>
            <person name="Yang S.P."/>
            <person name="Shah T."/>
            <person name="Saxena K.B."/>
            <person name="Michael T."/>
            <person name="McCombie W.R."/>
            <person name="Yang B."/>
            <person name="Zhang G."/>
            <person name="Yang H."/>
            <person name="Wang J."/>
            <person name="Spillane C."/>
            <person name="Cook D.R."/>
            <person name="May G.D."/>
            <person name="Xu X."/>
            <person name="Jackson S.A."/>
        </authorList>
    </citation>
    <scope>NUCLEOTIDE SEQUENCE [LARGE SCALE GENOMIC DNA]</scope>
</reference>
<dbReference type="PROSITE" id="PS50863">
    <property type="entry name" value="B3"/>
    <property type="match status" value="1"/>
</dbReference>
<dbReference type="InterPro" id="IPR015300">
    <property type="entry name" value="DNA-bd_pseudobarrel_sf"/>
</dbReference>
<evidence type="ECO:0000313" key="9">
    <source>
        <dbReference type="Proteomes" id="UP000075243"/>
    </source>
</evidence>
<name>A0A151RBX0_CAJCA</name>
<dbReference type="CDD" id="cd10017">
    <property type="entry name" value="B3_DNA"/>
    <property type="match status" value="1"/>
</dbReference>
<evidence type="ECO:0000256" key="3">
    <source>
        <dbReference type="ARBA" id="ARBA00023125"/>
    </source>
</evidence>
<dbReference type="Proteomes" id="UP000075243">
    <property type="component" value="Unassembled WGS sequence"/>
</dbReference>
<dbReference type="Gramene" id="C.cajan_41039.t">
    <property type="protein sequence ID" value="C.cajan_41039.t.cds1"/>
    <property type="gene ID" value="C.cajan_41039"/>
</dbReference>
<evidence type="ECO:0000256" key="5">
    <source>
        <dbReference type="ARBA" id="ARBA00023242"/>
    </source>
</evidence>
<dbReference type="PANTHER" id="PTHR31920:SF108">
    <property type="entry name" value="B3 DOMAIN-CONTAINING TRANSCRIPTION FACTOR VRN1-LIKE"/>
    <property type="match status" value="1"/>
</dbReference>
<dbReference type="Pfam" id="PF02362">
    <property type="entry name" value="B3"/>
    <property type="match status" value="1"/>
</dbReference>
<dbReference type="GO" id="GO:0003677">
    <property type="term" value="F:DNA binding"/>
    <property type="evidence" value="ECO:0007669"/>
    <property type="project" value="UniProtKB-KW"/>
</dbReference>
<dbReference type="SMART" id="SM01019">
    <property type="entry name" value="B3"/>
    <property type="match status" value="1"/>
</dbReference>
<feature type="compositionally biased region" description="Basic and acidic residues" evidence="6">
    <location>
        <begin position="109"/>
        <end position="121"/>
    </location>
</feature>
<keyword evidence="9" id="KW-1185">Reference proteome</keyword>
<gene>
    <name evidence="8" type="ORF">KK1_038791</name>
</gene>
<feature type="compositionally biased region" description="Polar residues" evidence="6">
    <location>
        <begin position="95"/>
        <end position="107"/>
    </location>
</feature>
<keyword evidence="5" id="KW-0539">Nucleus</keyword>
<proteinExistence type="predicted"/>
<keyword evidence="4" id="KW-0804">Transcription</keyword>
<keyword evidence="3" id="KW-0238">DNA-binding</keyword>
<dbReference type="GO" id="GO:0005634">
    <property type="term" value="C:nucleus"/>
    <property type="evidence" value="ECO:0007669"/>
    <property type="project" value="UniProtKB-SubCell"/>
</dbReference>
<feature type="region of interest" description="Disordered" evidence="6">
    <location>
        <begin position="92"/>
        <end position="121"/>
    </location>
</feature>
<evidence type="ECO:0000313" key="8">
    <source>
        <dbReference type="EMBL" id="KYP39895.1"/>
    </source>
</evidence>
<dbReference type="InterPro" id="IPR003340">
    <property type="entry name" value="B3_DNA-bd"/>
</dbReference>
<evidence type="ECO:0000256" key="1">
    <source>
        <dbReference type="ARBA" id="ARBA00004123"/>
    </source>
</evidence>
<dbReference type="EMBL" id="KQ483873">
    <property type="protein sequence ID" value="KYP39895.1"/>
    <property type="molecule type" value="Genomic_DNA"/>
</dbReference>
<evidence type="ECO:0000256" key="6">
    <source>
        <dbReference type="SAM" id="MobiDB-lite"/>
    </source>
</evidence>